<dbReference type="InterPro" id="IPR035287">
    <property type="entry name" value="DUF5362"/>
</dbReference>
<gene>
    <name evidence="2" type="ORF">F0919_09875</name>
</gene>
<dbReference type="Proteomes" id="UP000323632">
    <property type="component" value="Unassembled WGS sequence"/>
</dbReference>
<dbReference type="RefSeq" id="WP_150032578.1">
    <property type="nucleotide sequence ID" value="NZ_VWSH01000002.1"/>
</dbReference>
<evidence type="ECO:0000313" key="3">
    <source>
        <dbReference type="Proteomes" id="UP000323632"/>
    </source>
</evidence>
<sequence>MSLQDLNIFEGGLDERSKAYLLETTRWTKFLAIIGFIFIGLMLVVALAMFTMGSYVSSFAGLGSYFGVGMGLLYIVIGVLYLFPILSLLKFSTNMKAGIQTSNIELITEGFRHQKNLFKFMGIMTIIVIALYLILIVVVGILGAIA</sequence>
<evidence type="ECO:0008006" key="4">
    <source>
        <dbReference type="Google" id="ProtNLM"/>
    </source>
</evidence>
<keyword evidence="1" id="KW-1133">Transmembrane helix</keyword>
<keyword evidence="1" id="KW-0472">Membrane</keyword>
<evidence type="ECO:0000313" key="2">
    <source>
        <dbReference type="EMBL" id="KAA5534899.1"/>
    </source>
</evidence>
<accession>A0A5M6CP21</accession>
<evidence type="ECO:0000256" key="1">
    <source>
        <dbReference type="SAM" id="Phobius"/>
    </source>
</evidence>
<protein>
    <recommendedName>
        <fullName evidence="4">DUF5362 domain-containing protein</fullName>
    </recommendedName>
</protein>
<feature type="transmembrane region" description="Helical" evidence="1">
    <location>
        <begin position="30"/>
        <end position="50"/>
    </location>
</feature>
<proteinExistence type="predicted"/>
<reference evidence="2 3" key="1">
    <citation type="submission" date="2019-09" db="EMBL/GenBank/DDBJ databases">
        <title>Genome sequence and assembly of Taibaiella sp.</title>
        <authorList>
            <person name="Chhetri G."/>
        </authorList>
    </citation>
    <scope>NUCLEOTIDE SEQUENCE [LARGE SCALE GENOMIC DNA]</scope>
    <source>
        <strain evidence="2 3">KVB11</strain>
    </source>
</reference>
<dbReference type="AlphaFoldDB" id="A0A5M6CP21"/>
<dbReference type="EMBL" id="VWSH01000002">
    <property type="protein sequence ID" value="KAA5534899.1"/>
    <property type="molecule type" value="Genomic_DNA"/>
</dbReference>
<comment type="caution">
    <text evidence="2">The sequence shown here is derived from an EMBL/GenBank/DDBJ whole genome shotgun (WGS) entry which is preliminary data.</text>
</comment>
<feature type="transmembrane region" description="Helical" evidence="1">
    <location>
        <begin position="62"/>
        <end position="86"/>
    </location>
</feature>
<keyword evidence="3" id="KW-1185">Reference proteome</keyword>
<feature type="transmembrane region" description="Helical" evidence="1">
    <location>
        <begin position="120"/>
        <end position="145"/>
    </location>
</feature>
<organism evidence="2 3">
    <name type="scientific">Taibaiella lutea</name>
    <dbReference type="NCBI Taxonomy" id="2608001"/>
    <lineage>
        <taxon>Bacteria</taxon>
        <taxon>Pseudomonadati</taxon>
        <taxon>Bacteroidota</taxon>
        <taxon>Chitinophagia</taxon>
        <taxon>Chitinophagales</taxon>
        <taxon>Chitinophagaceae</taxon>
        <taxon>Taibaiella</taxon>
    </lineage>
</organism>
<name>A0A5M6CP21_9BACT</name>
<keyword evidence="1" id="KW-0812">Transmembrane</keyword>
<dbReference type="Pfam" id="PF17319">
    <property type="entry name" value="DUF5362"/>
    <property type="match status" value="1"/>
</dbReference>